<keyword evidence="2" id="KW-0963">Cytoplasm</keyword>
<dbReference type="Gene3D" id="1.10.238.10">
    <property type="entry name" value="EF-hand"/>
    <property type="match status" value="1"/>
</dbReference>
<accession>A0ABP9Y1B7</accession>
<dbReference type="SUPFAM" id="SSF47473">
    <property type="entry name" value="EF-hand"/>
    <property type="match status" value="1"/>
</dbReference>
<protein>
    <recommendedName>
        <fullName evidence="6">EF-hand domain-containing protein</fullName>
    </recommendedName>
</protein>
<dbReference type="InterPro" id="IPR018247">
    <property type="entry name" value="EF_Hand_1_Ca_BS"/>
</dbReference>
<dbReference type="PROSITE" id="PS00018">
    <property type="entry name" value="EF_HAND_1"/>
    <property type="match status" value="1"/>
</dbReference>
<dbReference type="InterPro" id="IPR002048">
    <property type="entry name" value="EF_hand_dom"/>
</dbReference>
<evidence type="ECO:0000256" key="4">
    <source>
        <dbReference type="ARBA" id="ARBA00022737"/>
    </source>
</evidence>
<proteinExistence type="predicted"/>
<keyword evidence="4" id="KW-0677">Repeat</keyword>
<evidence type="ECO:0000256" key="5">
    <source>
        <dbReference type="ARBA" id="ARBA00022837"/>
    </source>
</evidence>
<evidence type="ECO:0000313" key="8">
    <source>
        <dbReference type="Proteomes" id="UP001476247"/>
    </source>
</evidence>
<dbReference type="InterPro" id="IPR051426">
    <property type="entry name" value="Peflin/Sorcin_CaBP"/>
</dbReference>
<feature type="domain" description="EF-hand" evidence="6">
    <location>
        <begin position="18"/>
        <end position="53"/>
    </location>
</feature>
<evidence type="ECO:0000313" key="7">
    <source>
        <dbReference type="EMBL" id="GAA5800789.1"/>
    </source>
</evidence>
<dbReference type="PANTHER" id="PTHR46212:SF3">
    <property type="entry name" value="GH27120P"/>
    <property type="match status" value="1"/>
</dbReference>
<comment type="caution">
    <text evidence="7">The sequence shown here is derived from an EMBL/GenBank/DDBJ whole genome shotgun (WGS) entry which is preliminary data.</text>
</comment>
<dbReference type="InterPro" id="IPR011992">
    <property type="entry name" value="EF-hand-dom_pair"/>
</dbReference>
<name>A0ABP9Y1B7_9FUNG</name>
<keyword evidence="3" id="KW-0479">Metal-binding</keyword>
<dbReference type="Proteomes" id="UP001476247">
    <property type="component" value="Unassembled WGS sequence"/>
</dbReference>
<gene>
    <name evidence="7" type="ORF">HPULCUR_006227</name>
</gene>
<organism evidence="7 8">
    <name type="scientific">Helicostylum pulchrum</name>
    <dbReference type="NCBI Taxonomy" id="562976"/>
    <lineage>
        <taxon>Eukaryota</taxon>
        <taxon>Fungi</taxon>
        <taxon>Fungi incertae sedis</taxon>
        <taxon>Mucoromycota</taxon>
        <taxon>Mucoromycotina</taxon>
        <taxon>Mucoromycetes</taxon>
        <taxon>Mucorales</taxon>
        <taxon>Mucorineae</taxon>
        <taxon>Mucoraceae</taxon>
        <taxon>Helicostylum</taxon>
    </lineage>
</organism>
<sequence length="71" mass="8416">MRHNSGTIDFNEFAGLWKYIEDWKRCFQTFDADNSGNIDHIEMSNALKTFGYNLSDQFIRVLVQKFDKYGK</sequence>
<dbReference type="Pfam" id="PF13499">
    <property type="entry name" value="EF-hand_7"/>
    <property type="match status" value="1"/>
</dbReference>
<keyword evidence="8" id="KW-1185">Reference proteome</keyword>
<evidence type="ECO:0000259" key="6">
    <source>
        <dbReference type="PROSITE" id="PS50222"/>
    </source>
</evidence>
<keyword evidence="5" id="KW-0106">Calcium</keyword>
<dbReference type="EMBL" id="BAABUJ010000016">
    <property type="protein sequence ID" value="GAA5800789.1"/>
    <property type="molecule type" value="Genomic_DNA"/>
</dbReference>
<evidence type="ECO:0000256" key="1">
    <source>
        <dbReference type="ARBA" id="ARBA00004496"/>
    </source>
</evidence>
<evidence type="ECO:0000256" key="3">
    <source>
        <dbReference type="ARBA" id="ARBA00022723"/>
    </source>
</evidence>
<dbReference type="PANTHER" id="PTHR46212">
    <property type="entry name" value="PEFLIN"/>
    <property type="match status" value="1"/>
</dbReference>
<dbReference type="PROSITE" id="PS50222">
    <property type="entry name" value="EF_HAND_2"/>
    <property type="match status" value="1"/>
</dbReference>
<evidence type="ECO:0000256" key="2">
    <source>
        <dbReference type="ARBA" id="ARBA00022490"/>
    </source>
</evidence>
<reference evidence="7 8" key="1">
    <citation type="submission" date="2024-04" db="EMBL/GenBank/DDBJ databases">
        <title>genome sequences of Mucor flavus KT1a and Helicostylum pulchrum KT1b strains isolation_sourced from the surface of a dry-aged beef.</title>
        <authorList>
            <person name="Toyotome T."/>
            <person name="Hosono M."/>
            <person name="Torimaru M."/>
            <person name="Fukuda K."/>
            <person name="Mikami N."/>
        </authorList>
    </citation>
    <scope>NUCLEOTIDE SEQUENCE [LARGE SCALE GENOMIC DNA]</scope>
    <source>
        <strain evidence="7 8">KT1b</strain>
    </source>
</reference>
<comment type="subcellular location">
    <subcellularLocation>
        <location evidence="1">Cytoplasm</location>
    </subcellularLocation>
</comment>